<keyword evidence="5" id="KW-0574">Periplasm</keyword>
<evidence type="ECO:0000256" key="3">
    <source>
        <dbReference type="ARBA" id="ARBA00014754"/>
    </source>
</evidence>
<dbReference type="SMART" id="SM00858">
    <property type="entry name" value="SAF"/>
    <property type="match status" value="1"/>
</dbReference>
<dbReference type="GO" id="GO:0044780">
    <property type="term" value="P:bacterial-type flagellum assembly"/>
    <property type="evidence" value="ECO:0007669"/>
    <property type="project" value="InterPro"/>
</dbReference>
<evidence type="ECO:0000256" key="5">
    <source>
        <dbReference type="ARBA" id="ARBA00022764"/>
    </source>
</evidence>
<dbReference type="Gene3D" id="3.90.1210.10">
    <property type="entry name" value="Antifreeze-like/N-acetylneuraminic acid synthase C-terminal domain"/>
    <property type="match status" value="1"/>
</dbReference>
<dbReference type="Gene3D" id="2.30.30.760">
    <property type="match status" value="1"/>
</dbReference>
<keyword evidence="4" id="KW-0732">Signal</keyword>
<evidence type="ECO:0000256" key="1">
    <source>
        <dbReference type="ARBA" id="ARBA00004418"/>
    </source>
</evidence>
<evidence type="ECO:0000313" key="9">
    <source>
        <dbReference type="Proteomes" id="UP001161408"/>
    </source>
</evidence>
<dbReference type="GO" id="GO:0042597">
    <property type="term" value="C:periplasmic space"/>
    <property type="evidence" value="ECO:0007669"/>
    <property type="project" value="UniProtKB-SubCell"/>
</dbReference>
<dbReference type="InterPro" id="IPR039246">
    <property type="entry name" value="Flagellar_FlgA"/>
</dbReference>
<comment type="similarity">
    <text evidence="2">Belongs to the FlgA family.</text>
</comment>
<accession>A0AA37S5J5</accession>
<dbReference type="Pfam" id="PF13144">
    <property type="entry name" value="ChapFlgA"/>
    <property type="match status" value="1"/>
</dbReference>
<comment type="function">
    <text evidence="6">Involved in the assembly process of the P-ring formation. It may associate with FlgF on the rod constituting a structure essential for the P-ring assembly or may act as a modulator protein for the P-ring assembly.</text>
</comment>
<name>A0AA37S5J5_9GAMM</name>
<organism evidence="8 9">
    <name type="scientific">Pseudoalteromonas tetraodonis GFC</name>
    <dbReference type="NCBI Taxonomy" id="1315271"/>
    <lineage>
        <taxon>Bacteria</taxon>
        <taxon>Pseudomonadati</taxon>
        <taxon>Pseudomonadota</taxon>
        <taxon>Gammaproteobacteria</taxon>
        <taxon>Alteromonadales</taxon>
        <taxon>Pseudoalteromonadaceae</taxon>
        <taxon>Pseudoalteromonas</taxon>
    </lineage>
</organism>
<sequence>MTYIKKEQKTAQHTEAKLPQGKRWFFRLLLTIGLLPAHAMATPINFDKEIQQFLHSEIKSYLRSVNSQSQRQDIELFIPKGSENLSCDELQITRSQSHTPPAGRVSVSVSCPSPAWRFRASAKVSVWINLVAAKHTLNRGKVLNKQDLEYKSVDLGKHRHQGETGIDQLVGFTVKREIDKGTVISNRYLEKQYLINKNEHISLQITTATFSANVKAIALEDGQLGEVINVKNLSSKKVVQGRVIAQGVAEAAF</sequence>
<proteinExistence type="inferred from homology"/>
<dbReference type="PANTHER" id="PTHR36307">
    <property type="entry name" value="FLAGELLA BASAL BODY P-RING FORMATION PROTEIN FLGA"/>
    <property type="match status" value="1"/>
</dbReference>
<reference evidence="8" key="2">
    <citation type="submission" date="2023-01" db="EMBL/GenBank/DDBJ databases">
        <title>Draft genome sequence of Pseudoalteromonas tetraodonis strain NBRC 103034.</title>
        <authorList>
            <person name="Sun Q."/>
            <person name="Mori K."/>
        </authorList>
    </citation>
    <scope>NUCLEOTIDE SEQUENCE</scope>
    <source>
        <strain evidence="8">NBRC 103034</strain>
    </source>
</reference>
<protein>
    <recommendedName>
        <fullName evidence="3">Flagella basal body P-ring formation protein FlgA</fullName>
    </recommendedName>
</protein>
<evidence type="ECO:0000313" key="8">
    <source>
        <dbReference type="EMBL" id="GLQ03474.1"/>
    </source>
</evidence>
<dbReference type="PANTHER" id="PTHR36307:SF1">
    <property type="entry name" value="FLAGELLA BASAL BODY P-RING FORMATION PROTEIN FLGA"/>
    <property type="match status" value="1"/>
</dbReference>
<evidence type="ECO:0000259" key="7">
    <source>
        <dbReference type="SMART" id="SM00858"/>
    </source>
</evidence>
<dbReference type="InterPro" id="IPR017585">
    <property type="entry name" value="SAF_FlgA"/>
</dbReference>
<feature type="domain" description="SAF" evidence="7">
    <location>
        <begin position="128"/>
        <end position="190"/>
    </location>
</feature>
<dbReference type="EMBL" id="BSNE01000014">
    <property type="protein sequence ID" value="GLQ03474.1"/>
    <property type="molecule type" value="Genomic_DNA"/>
</dbReference>
<evidence type="ECO:0000256" key="6">
    <source>
        <dbReference type="ARBA" id="ARBA00025643"/>
    </source>
</evidence>
<dbReference type="AlphaFoldDB" id="A0AA37S5J5"/>
<keyword evidence="9" id="KW-1185">Reference proteome</keyword>
<evidence type="ECO:0000256" key="2">
    <source>
        <dbReference type="ARBA" id="ARBA00010474"/>
    </source>
</evidence>
<dbReference type="NCBIfam" id="TIGR03170">
    <property type="entry name" value="flgA_cterm"/>
    <property type="match status" value="1"/>
</dbReference>
<reference evidence="8" key="1">
    <citation type="journal article" date="2014" name="Int. J. Syst. Evol. Microbiol.">
        <title>Complete genome sequence of Corynebacterium casei LMG S-19264T (=DSM 44701T), isolated from a smear-ripened cheese.</title>
        <authorList>
            <consortium name="US DOE Joint Genome Institute (JGI-PGF)"/>
            <person name="Walter F."/>
            <person name="Albersmeier A."/>
            <person name="Kalinowski J."/>
            <person name="Ruckert C."/>
        </authorList>
    </citation>
    <scope>NUCLEOTIDE SEQUENCE</scope>
    <source>
        <strain evidence="8">NBRC 103034</strain>
    </source>
</reference>
<dbReference type="Proteomes" id="UP001161408">
    <property type="component" value="Unassembled WGS sequence"/>
</dbReference>
<dbReference type="GeneID" id="99693587"/>
<comment type="subcellular location">
    <subcellularLocation>
        <location evidence="1">Periplasm</location>
    </subcellularLocation>
</comment>
<dbReference type="InterPro" id="IPR013974">
    <property type="entry name" value="SAF"/>
</dbReference>
<comment type="caution">
    <text evidence="8">The sequence shown here is derived from an EMBL/GenBank/DDBJ whole genome shotgun (WGS) entry which is preliminary data.</text>
</comment>
<dbReference type="RefSeq" id="WP_013464378.1">
    <property type="nucleotide sequence ID" value="NZ_BJXY01000021.1"/>
</dbReference>
<evidence type="ECO:0000256" key="4">
    <source>
        <dbReference type="ARBA" id="ARBA00022729"/>
    </source>
</evidence>
<dbReference type="CDD" id="cd11614">
    <property type="entry name" value="SAF_CpaB_FlgA_like"/>
    <property type="match status" value="1"/>
</dbReference>
<gene>
    <name evidence="8" type="ORF">GCM10007914_23550</name>
</gene>